<dbReference type="EMBL" id="JADLZT010000012">
    <property type="protein sequence ID" value="MBF6025975.1"/>
    <property type="molecule type" value="Genomic_DNA"/>
</dbReference>
<keyword evidence="2" id="KW-1185">Reference proteome</keyword>
<reference evidence="1 2" key="1">
    <citation type="submission" date="2020-11" db="EMBL/GenBank/DDBJ databases">
        <title>Draft Genome Sequence and Secondary Metabolite Biosynthetic Potential of the Lysobacter niastensis Type strain DSM 18481.</title>
        <authorList>
            <person name="Turrini P."/>
            <person name="Artuso I."/>
            <person name="Tescari M."/>
            <person name="Lugli G.A."/>
            <person name="Frangipani E."/>
            <person name="Ventura M."/>
            <person name="Visca P."/>
        </authorList>
    </citation>
    <scope>NUCLEOTIDE SEQUENCE [LARGE SCALE GENOMIC DNA]</scope>
    <source>
        <strain evidence="1 2">DSM 18481</strain>
    </source>
</reference>
<dbReference type="RefSeq" id="WP_194932568.1">
    <property type="nucleotide sequence ID" value="NZ_JADLZT010000012.1"/>
</dbReference>
<proteinExistence type="predicted"/>
<comment type="caution">
    <text evidence="1">The sequence shown here is derived from an EMBL/GenBank/DDBJ whole genome shotgun (WGS) entry which is preliminary data.</text>
</comment>
<evidence type="ECO:0000313" key="1">
    <source>
        <dbReference type="EMBL" id="MBF6025975.1"/>
    </source>
</evidence>
<protein>
    <submittedName>
        <fullName evidence="1">Uncharacterized protein</fullName>
    </submittedName>
</protein>
<gene>
    <name evidence="1" type="ORF">IU514_18250</name>
</gene>
<evidence type="ECO:0000313" key="2">
    <source>
        <dbReference type="Proteomes" id="UP001429984"/>
    </source>
</evidence>
<dbReference type="Proteomes" id="UP001429984">
    <property type="component" value="Unassembled WGS sequence"/>
</dbReference>
<accession>A0ABS0BAF9</accession>
<sequence>MLAAAGCDRDTALPDPQAIAVPAMTKPEPVQVASQDAVAEDRLEAGLSIMKDRVVEKQDAFAPIEVKHRSRYFLHPSAERRASITFDVSAIESLAIAPHIEDFSTVKDCAGNPAAGVVDVMWRLDKGPESKLTVDRHYAGTVGVTIDGASKLTIEVDQGNGVPWCDWLSVGVVDVKASQ</sequence>
<organism evidence="1 2">
    <name type="scientific">Lysobacter niastensis</name>
    <dbReference type="NCBI Taxonomy" id="380629"/>
    <lineage>
        <taxon>Bacteria</taxon>
        <taxon>Pseudomonadati</taxon>
        <taxon>Pseudomonadota</taxon>
        <taxon>Gammaproteobacteria</taxon>
        <taxon>Lysobacterales</taxon>
        <taxon>Lysobacteraceae</taxon>
        <taxon>Lysobacter</taxon>
    </lineage>
</organism>
<name>A0ABS0BAF9_9GAMM</name>